<sequence>NELEQGKCPWCKPCKHFRDNLKGTLKKTIINSKTGENFASDKELWRDLITAGVKEFEKSNRAAYTELKCTGIYMEDVNPLSEKNLEKSLSGDNCGYVCY</sequence>
<dbReference type="AlphaFoldDB" id="A0A0L8HYG2"/>
<gene>
    <name evidence="1" type="ORF">OCBIM_22002413mg</name>
</gene>
<organism evidence="1">
    <name type="scientific">Octopus bimaculoides</name>
    <name type="common">California two-spotted octopus</name>
    <dbReference type="NCBI Taxonomy" id="37653"/>
    <lineage>
        <taxon>Eukaryota</taxon>
        <taxon>Metazoa</taxon>
        <taxon>Spiralia</taxon>
        <taxon>Lophotrochozoa</taxon>
        <taxon>Mollusca</taxon>
        <taxon>Cephalopoda</taxon>
        <taxon>Coleoidea</taxon>
        <taxon>Octopodiformes</taxon>
        <taxon>Octopoda</taxon>
        <taxon>Incirrata</taxon>
        <taxon>Octopodidae</taxon>
        <taxon>Octopus</taxon>
    </lineage>
</organism>
<feature type="non-terminal residue" evidence="1">
    <location>
        <position position="1"/>
    </location>
</feature>
<accession>A0A0L8HYG2</accession>
<name>A0A0L8HYG2_OCTBM</name>
<proteinExistence type="predicted"/>
<protein>
    <submittedName>
        <fullName evidence="1">Uncharacterized protein</fullName>
    </submittedName>
</protein>
<dbReference type="EMBL" id="KQ417009">
    <property type="protein sequence ID" value="KOF94221.1"/>
    <property type="molecule type" value="Genomic_DNA"/>
</dbReference>
<evidence type="ECO:0000313" key="1">
    <source>
        <dbReference type="EMBL" id="KOF94221.1"/>
    </source>
</evidence>
<reference evidence="1" key="1">
    <citation type="submission" date="2015-07" db="EMBL/GenBank/DDBJ databases">
        <title>MeaNS - Measles Nucleotide Surveillance Program.</title>
        <authorList>
            <person name="Tran T."/>
            <person name="Druce J."/>
        </authorList>
    </citation>
    <scope>NUCLEOTIDE SEQUENCE</scope>
    <source>
        <strain evidence="1">UCB-OBI-ISO-001</strain>
        <tissue evidence="1">Gonad</tissue>
    </source>
</reference>